<sequence>MELRAALIGCGDVSTIHFEAFDAIDYIKLVAVCDTDPNRLAAAVERTGAKGYSSVEELLSDKQNFDVVHVTTPHFDHADTVVACLEAGVNVIMEKPLAHTLADGQRIIDAADNSSAKIGVCLQNRYNVSSQQMRRVLDEGLLGDITGGFAQVVWTRSLAYYERRLWRGTWQGSGGGVLINQALHTIDLLQWFLGPVTKLRGRAQTLKFADVIEVEDTASAFLTHESGVQSSFYATLTPPIDHPVEIEIIGTKGRAVIRDGLTVYGEDGSLTTYPERKAPSSGRAYWGVSHEVFIRDFYESLDDPEPFWIGPREAMESLRILKEIYAQSPEMAAHN</sequence>
<gene>
    <name evidence="3" type="ORF">HMPREF9306_02099</name>
</gene>
<dbReference type="HOGENOM" id="CLU_023194_1_0_11"/>
<dbReference type="SUPFAM" id="SSF55347">
    <property type="entry name" value="Glyceraldehyde-3-phosphate dehydrogenase-like, C-terminal domain"/>
    <property type="match status" value="1"/>
</dbReference>
<dbReference type="Pfam" id="PF01408">
    <property type="entry name" value="GFO_IDH_MocA"/>
    <property type="match status" value="1"/>
</dbReference>
<proteinExistence type="predicted"/>
<dbReference type="Pfam" id="PF22725">
    <property type="entry name" value="GFO_IDH_MocA_C3"/>
    <property type="match status" value="1"/>
</dbReference>
<feature type="domain" description="GFO/IDH/MocA-like oxidoreductase" evidence="2">
    <location>
        <begin position="131"/>
        <end position="255"/>
    </location>
</feature>
<evidence type="ECO:0000313" key="4">
    <source>
        <dbReference type="Proteomes" id="UP000014417"/>
    </source>
</evidence>
<dbReference type="RefSeq" id="WP_016456902.1">
    <property type="nucleotide sequence ID" value="NZ_KE150269.1"/>
</dbReference>
<organism evidence="3 4">
    <name type="scientific">Propionimicrobium lymphophilum ACS-093-V-SCH5</name>
    <dbReference type="NCBI Taxonomy" id="883161"/>
    <lineage>
        <taxon>Bacteria</taxon>
        <taxon>Bacillati</taxon>
        <taxon>Actinomycetota</taxon>
        <taxon>Actinomycetes</taxon>
        <taxon>Propionibacteriales</taxon>
        <taxon>Propionibacteriaceae</taxon>
        <taxon>Propionimicrobium</taxon>
    </lineage>
</organism>
<evidence type="ECO:0000259" key="2">
    <source>
        <dbReference type="Pfam" id="PF22725"/>
    </source>
</evidence>
<dbReference type="AlphaFoldDB" id="S2WIQ8"/>
<dbReference type="PATRIC" id="fig|883161.3.peg.2091"/>
<feature type="domain" description="Gfo/Idh/MocA-like oxidoreductase N-terminal" evidence="1">
    <location>
        <begin position="4"/>
        <end position="120"/>
    </location>
</feature>
<name>S2WIQ8_9ACTN</name>
<dbReference type="Gene3D" id="3.40.50.720">
    <property type="entry name" value="NAD(P)-binding Rossmann-like Domain"/>
    <property type="match status" value="1"/>
</dbReference>
<dbReference type="STRING" id="883161.HMPREF9306_02099"/>
<evidence type="ECO:0000259" key="1">
    <source>
        <dbReference type="Pfam" id="PF01408"/>
    </source>
</evidence>
<dbReference type="Proteomes" id="UP000014417">
    <property type="component" value="Unassembled WGS sequence"/>
</dbReference>
<comment type="caution">
    <text evidence="3">The sequence shown here is derived from an EMBL/GenBank/DDBJ whole genome shotgun (WGS) entry which is preliminary data.</text>
</comment>
<evidence type="ECO:0000313" key="3">
    <source>
        <dbReference type="EMBL" id="EPD32527.1"/>
    </source>
</evidence>
<accession>S2WIQ8</accession>
<dbReference type="InterPro" id="IPR055170">
    <property type="entry name" value="GFO_IDH_MocA-like_dom"/>
</dbReference>
<dbReference type="OrthoDB" id="9815825at2"/>
<dbReference type="InterPro" id="IPR000683">
    <property type="entry name" value="Gfo/Idh/MocA-like_OxRdtase_N"/>
</dbReference>
<dbReference type="PANTHER" id="PTHR43249:SF1">
    <property type="entry name" value="D-GLUCOSIDE 3-DEHYDROGENASE"/>
    <property type="match status" value="1"/>
</dbReference>
<protein>
    <recommendedName>
        <fullName evidence="5">Gfo/Idh/MocA-like oxidoreductase N-terminal domain-containing protein</fullName>
    </recommendedName>
</protein>
<dbReference type="GO" id="GO:0000166">
    <property type="term" value="F:nucleotide binding"/>
    <property type="evidence" value="ECO:0007669"/>
    <property type="project" value="InterPro"/>
</dbReference>
<evidence type="ECO:0008006" key="5">
    <source>
        <dbReference type="Google" id="ProtNLM"/>
    </source>
</evidence>
<dbReference type="InterPro" id="IPR036291">
    <property type="entry name" value="NAD(P)-bd_dom_sf"/>
</dbReference>
<dbReference type="PANTHER" id="PTHR43249">
    <property type="entry name" value="UDP-N-ACETYL-2-AMINO-2-DEOXY-D-GLUCURONATE OXIDASE"/>
    <property type="match status" value="1"/>
</dbReference>
<dbReference type="EMBL" id="AGZR01000009">
    <property type="protein sequence ID" value="EPD32527.1"/>
    <property type="molecule type" value="Genomic_DNA"/>
</dbReference>
<dbReference type="SUPFAM" id="SSF51735">
    <property type="entry name" value="NAD(P)-binding Rossmann-fold domains"/>
    <property type="match status" value="1"/>
</dbReference>
<reference evidence="3 4" key="1">
    <citation type="submission" date="2013-04" db="EMBL/GenBank/DDBJ databases">
        <title>The Genome Sequence of Propionimicrobium lymphophilum ACS-093-V-SCH5.</title>
        <authorList>
            <consortium name="The Broad Institute Genomics Platform"/>
            <person name="Earl A."/>
            <person name="Ward D."/>
            <person name="Feldgarden M."/>
            <person name="Gevers D."/>
            <person name="Saerens B."/>
            <person name="Vaneechoutte M."/>
            <person name="Walker B."/>
            <person name="Young S."/>
            <person name="Zeng Q."/>
            <person name="Gargeya S."/>
            <person name="Fitzgerald M."/>
            <person name="Haas B."/>
            <person name="Abouelleil A."/>
            <person name="Allen A.W."/>
            <person name="Alvarado L."/>
            <person name="Arachchi H.M."/>
            <person name="Berlin A.M."/>
            <person name="Chapman S.B."/>
            <person name="Gainer-Dewar J."/>
            <person name="Goldberg J."/>
            <person name="Griggs A."/>
            <person name="Gujja S."/>
            <person name="Hansen M."/>
            <person name="Howarth C."/>
            <person name="Imamovic A."/>
            <person name="Ireland A."/>
            <person name="Larimer J."/>
            <person name="McCowan C."/>
            <person name="Murphy C."/>
            <person name="Pearson M."/>
            <person name="Poon T.W."/>
            <person name="Priest M."/>
            <person name="Roberts A."/>
            <person name="Saif S."/>
            <person name="Shea T."/>
            <person name="Sisk P."/>
            <person name="Sykes S."/>
            <person name="Wortman J."/>
            <person name="Nusbaum C."/>
            <person name="Birren B."/>
        </authorList>
    </citation>
    <scope>NUCLEOTIDE SEQUENCE [LARGE SCALE GENOMIC DNA]</scope>
    <source>
        <strain evidence="3 4">ACS-093-V-SCH5</strain>
    </source>
</reference>
<dbReference type="InterPro" id="IPR052515">
    <property type="entry name" value="Gfo/Idh/MocA_Oxidoreductase"/>
</dbReference>
<dbReference type="Gene3D" id="3.30.360.10">
    <property type="entry name" value="Dihydrodipicolinate Reductase, domain 2"/>
    <property type="match status" value="1"/>
</dbReference>
<keyword evidence="4" id="KW-1185">Reference proteome</keyword>